<dbReference type="AlphaFoldDB" id="A0A1F4VRF8"/>
<dbReference type="PROSITE" id="PS50159">
    <property type="entry name" value="RIBOSOMAL_S13_2"/>
    <property type="match status" value="1"/>
</dbReference>
<evidence type="ECO:0000256" key="4">
    <source>
        <dbReference type="ARBA" id="ARBA00022980"/>
    </source>
</evidence>
<dbReference type="GO" id="GO:0000049">
    <property type="term" value="F:tRNA binding"/>
    <property type="evidence" value="ECO:0007669"/>
    <property type="project" value="UniProtKB-UniRule"/>
</dbReference>
<protein>
    <recommendedName>
        <fullName evidence="6 7">Small ribosomal subunit protein uS13</fullName>
    </recommendedName>
</protein>
<dbReference type="Gene3D" id="4.10.910.10">
    <property type="entry name" value="30s ribosomal protein s13, domain 2"/>
    <property type="match status" value="1"/>
</dbReference>
<evidence type="ECO:0000256" key="6">
    <source>
        <dbReference type="ARBA" id="ARBA00035166"/>
    </source>
</evidence>
<dbReference type="EMBL" id="MEVK01000008">
    <property type="protein sequence ID" value="OGC59777.1"/>
    <property type="molecule type" value="Genomic_DNA"/>
</dbReference>
<dbReference type="PROSITE" id="PS00646">
    <property type="entry name" value="RIBOSOMAL_S13_1"/>
    <property type="match status" value="1"/>
</dbReference>
<evidence type="ECO:0000256" key="1">
    <source>
        <dbReference type="ARBA" id="ARBA00008080"/>
    </source>
</evidence>
<dbReference type="GO" id="GO:0019843">
    <property type="term" value="F:rRNA binding"/>
    <property type="evidence" value="ECO:0007669"/>
    <property type="project" value="UniProtKB-UniRule"/>
</dbReference>
<dbReference type="InterPro" id="IPR010979">
    <property type="entry name" value="Ribosomal_uS13-like_H2TH"/>
</dbReference>
<dbReference type="SUPFAM" id="SSF46946">
    <property type="entry name" value="S13-like H2TH domain"/>
    <property type="match status" value="1"/>
</dbReference>
<evidence type="ECO:0000256" key="3">
    <source>
        <dbReference type="ARBA" id="ARBA00022884"/>
    </source>
</evidence>
<name>A0A1F4VRF8_UNCKA</name>
<dbReference type="Pfam" id="PF00416">
    <property type="entry name" value="Ribosomal_S13"/>
    <property type="match status" value="1"/>
</dbReference>
<sequence length="117" mass="13321">MARIAGVEIPDEKRVEISLTYVYGMGLPSSQKLLNLCNISPDKRTRDLTSDELARLRSLIEDQFVVEGELRKSVTGNIKRLREIKCYRGIRHAKGLPVRGQNTRTNARTRKGKRKAL</sequence>
<keyword evidence="4 7" id="KW-0689">Ribosomal protein</keyword>
<dbReference type="Proteomes" id="UP000178964">
    <property type="component" value="Unassembled WGS sequence"/>
</dbReference>
<evidence type="ECO:0000313" key="11">
    <source>
        <dbReference type="Proteomes" id="UP000178964"/>
    </source>
</evidence>
<keyword evidence="7" id="KW-0820">tRNA-binding</keyword>
<proteinExistence type="inferred from homology"/>
<dbReference type="Gene3D" id="1.10.8.50">
    <property type="match status" value="1"/>
</dbReference>
<accession>A0A1F4VRF8</accession>
<dbReference type="GO" id="GO:0006412">
    <property type="term" value="P:translation"/>
    <property type="evidence" value="ECO:0007669"/>
    <property type="project" value="UniProtKB-UniRule"/>
</dbReference>
<dbReference type="InterPro" id="IPR001892">
    <property type="entry name" value="Ribosomal_uS13"/>
</dbReference>
<keyword evidence="5 7" id="KW-0687">Ribonucleoprotein</keyword>
<dbReference type="PANTHER" id="PTHR10871:SF1">
    <property type="entry name" value="SMALL RIBOSOMAL SUBUNIT PROTEIN US13M"/>
    <property type="match status" value="1"/>
</dbReference>
<dbReference type="GO" id="GO:0015935">
    <property type="term" value="C:small ribosomal subunit"/>
    <property type="evidence" value="ECO:0007669"/>
    <property type="project" value="TreeGrafter"/>
</dbReference>
<dbReference type="GO" id="GO:0003735">
    <property type="term" value="F:structural constituent of ribosome"/>
    <property type="evidence" value="ECO:0007669"/>
    <property type="project" value="InterPro"/>
</dbReference>
<feature type="region of interest" description="Disordered" evidence="9">
    <location>
        <begin position="98"/>
        <end position="117"/>
    </location>
</feature>
<comment type="function">
    <text evidence="7">Located at the top of the head of the 30S subunit, it contacts several helices of the 16S rRNA. In the 70S ribosome it contacts the 23S rRNA (bridge B1a) and protein L5 of the 50S subunit (bridge B1b), connecting the 2 subunits; these bridges are implicated in subunit movement. Contacts the tRNAs in the A and P-sites.</text>
</comment>
<reference evidence="10 11" key="1">
    <citation type="journal article" date="2016" name="Nat. Commun.">
        <title>Thousands of microbial genomes shed light on interconnected biogeochemical processes in an aquifer system.</title>
        <authorList>
            <person name="Anantharaman K."/>
            <person name="Brown C.T."/>
            <person name="Hug L.A."/>
            <person name="Sharon I."/>
            <person name="Castelle C.J."/>
            <person name="Probst A.J."/>
            <person name="Thomas B.C."/>
            <person name="Singh A."/>
            <person name="Wilkins M.J."/>
            <person name="Karaoz U."/>
            <person name="Brodie E.L."/>
            <person name="Williams K.H."/>
            <person name="Hubbard S.S."/>
            <person name="Banfield J.F."/>
        </authorList>
    </citation>
    <scope>NUCLEOTIDE SEQUENCE [LARGE SCALE GENOMIC DNA]</scope>
</reference>
<keyword evidence="3 7" id="KW-0694">RNA-binding</keyword>
<dbReference type="InterPro" id="IPR019980">
    <property type="entry name" value="Ribosomal_uS13_bac-type"/>
</dbReference>
<dbReference type="InterPro" id="IPR018269">
    <property type="entry name" value="Ribosomal_uS13_CS"/>
</dbReference>
<feature type="compositionally biased region" description="Basic residues" evidence="9">
    <location>
        <begin position="107"/>
        <end position="117"/>
    </location>
</feature>
<comment type="caution">
    <text evidence="10">The sequence shown here is derived from an EMBL/GenBank/DDBJ whole genome shotgun (WGS) entry which is preliminary data.</text>
</comment>
<evidence type="ECO:0000256" key="8">
    <source>
        <dbReference type="RuleBase" id="RU003830"/>
    </source>
</evidence>
<evidence type="ECO:0000256" key="5">
    <source>
        <dbReference type="ARBA" id="ARBA00023274"/>
    </source>
</evidence>
<dbReference type="PIRSF" id="PIRSF002134">
    <property type="entry name" value="Ribosomal_S13"/>
    <property type="match status" value="1"/>
</dbReference>
<evidence type="ECO:0000256" key="2">
    <source>
        <dbReference type="ARBA" id="ARBA00022730"/>
    </source>
</evidence>
<comment type="subunit">
    <text evidence="7">Part of the 30S ribosomal subunit. Forms a loose heterodimer with protein S19. Forms two bridges to the 50S subunit in the 70S ribosome.</text>
</comment>
<evidence type="ECO:0000256" key="7">
    <source>
        <dbReference type="HAMAP-Rule" id="MF_01315"/>
    </source>
</evidence>
<gene>
    <name evidence="7" type="primary">rpsM</name>
    <name evidence="10" type="ORF">A3A70_01220</name>
</gene>
<dbReference type="InterPro" id="IPR027437">
    <property type="entry name" value="Rbsml_uS13_C"/>
</dbReference>
<dbReference type="STRING" id="1802627.A3A70_01220"/>
<dbReference type="NCBIfam" id="TIGR03631">
    <property type="entry name" value="uS13_bact"/>
    <property type="match status" value="1"/>
</dbReference>
<keyword evidence="2 7" id="KW-0699">rRNA-binding</keyword>
<evidence type="ECO:0000313" key="10">
    <source>
        <dbReference type="EMBL" id="OGC59777.1"/>
    </source>
</evidence>
<comment type="similarity">
    <text evidence="1 7 8">Belongs to the universal ribosomal protein uS13 family.</text>
</comment>
<organism evidence="10 11">
    <name type="scientific">candidate division WWE3 bacterium RIFCSPLOWO2_01_FULL_42_11</name>
    <dbReference type="NCBI Taxonomy" id="1802627"/>
    <lineage>
        <taxon>Bacteria</taxon>
        <taxon>Katanobacteria</taxon>
    </lineage>
</organism>
<dbReference type="FunFam" id="1.10.8.50:FF:000001">
    <property type="entry name" value="30S ribosomal protein S13"/>
    <property type="match status" value="1"/>
</dbReference>
<dbReference type="HAMAP" id="MF_01315">
    <property type="entry name" value="Ribosomal_uS13"/>
    <property type="match status" value="1"/>
</dbReference>
<evidence type="ECO:0000256" key="9">
    <source>
        <dbReference type="SAM" id="MobiDB-lite"/>
    </source>
</evidence>
<dbReference type="GO" id="GO:0005829">
    <property type="term" value="C:cytosol"/>
    <property type="evidence" value="ECO:0007669"/>
    <property type="project" value="TreeGrafter"/>
</dbReference>
<dbReference type="PANTHER" id="PTHR10871">
    <property type="entry name" value="30S RIBOSOMAL PROTEIN S13/40S RIBOSOMAL PROTEIN S18"/>
    <property type="match status" value="1"/>
</dbReference>